<dbReference type="PANTHER" id="PTHR48071">
    <property type="entry name" value="SRCR DOMAIN-CONTAINING PROTEIN"/>
    <property type="match status" value="1"/>
</dbReference>
<keyword evidence="13" id="KW-1185">Reference proteome</keyword>
<evidence type="ECO:0000256" key="2">
    <source>
        <dbReference type="ARBA" id="ARBA00022692"/>
    </source>
</evidence>
<dbReference type="InterPro" id="IPR008160">
    <property type="entry name" value="Collagen"/>
</dbReference>
<keyword evidence="6 9" id="KW-1015">Disulfide bond</keyword>
<evidence type="ECO:0000256" key="8">
    <source>
        <dbReference type="ARBA" id="ARBA00023180"/>
    </source>
</evidence>
<dbReference type="SUPFAM" id="SSF56487">
    <property type="entry name" value="SRCR-like"/>
    <property type="match status" value="1"/>
</dbReference>
<dbReference type="PROSITE" id="PS00420">
    <property type="entry name" value="SRCR_1"/>
    <property type="match status" value="1"/>
</dbReference>
<gene>
    <name evidence="12" type="ORF">U0070_007819</name>
</gene>
<dbReference type="EMBL" id="JBBHLL010000033">
    <property type="protein sequence ID" value="KAK7826657.1"/>
    <property type="molecule type" value="Genomic_DNA"/>
</dbReference>
<organism evidence="12 13">
    <name type="scientific">Myodes glareolus</name>
    <name type="common">Bank vole</name>
    <name type="synonym">Clethrionomys glareolus</name>
    <dbReference type="NCBI Taxonomy" id="447135"/>
    <lineage>
        <taxon>Eukaryota</taxon>
        <taxon>Metazoa</taxon>
        <taxon>Chordata</taxon>
        <taxon>Craniata</taxon>
        <taxon>Vertebrata</taxon>
        <taxon>Euteleostomi</taxon>
        <taxon>Mammalia</taxon>
        <taxon>Eutheria</taxon>
        <taxon>Euarchontoglires</taxon>
        <taxon>Glires</taxon>
        <taxon>Rodentia</taxon>
        <taxon>Myomorpha</taxon>
        <taxon>Muroidea</taxon>
        <taxon>Cricetidae</taxon>
        <taxon>Arvicolinae</taxon>
        <taxon>Myodes</taxon>
    </lineage>
</organism>
<comment type="caution">
    <text evidence="9">Lacks conserved residue(s) required for the propagation of feature annotation.</text>
</comment>
<dbReference type="GO" id="GO:0016020">
    <property type="term" value="C:membrane"/>
    <property type="evidence" value="ECO:0007669"/>
    <property type="project" value="UniProtKB-SubCell"/>
</dbReference>
<evidence type="ECO:0000256" key="10">
    <source>
        <dbReference type="SAM" id="MobiDB-lite"/>
    </source>
</evidence>
<dbReference type="Proteomes" id="UP001488838">
    <property type="component" value="Unassembled WGS sequence"/>
</dbReference>
<evidence type="ECO:0000259" key="11">
    <source>
        <dbReference type="PROSITE" id="PS50287"/>
    </source>
</evidence>
<reference evidence="12 13" key="1">
    <citation type="journal article" date="2023" name="bioRxiv">
        <title>Conserved and derived expression patterns and positive selection on dental genes reveal complex evolutionary context of ever-growing rodent molars.</title>
        <authorList>
            <person name="Calamari Z.T."/>
            <person name="Song A."/>
            <person name="Cohen E."/>
            <person name="Akter M."/>
            <person name="Roy R.D."/>
            <person name="Hallikas O."/>
            <person name="Christensen M.M."/>
            <person name="Li P."/>
            <person name="Marangoni P."/>
            <person name="Jernvall J."/>
            <person name="Klein O.D."/>
        </authorList>
    </citation>
    <scope>NUCLEOTIDE SEQUENCE [LARGE SCALE GENOMIC DNA]</scope>
    <source>
        <strain evidence="12">V071</strain>
    </source>
</reference>
<evidence type="ECO:0000256" key="6">
    <source>
        <dbReference type="ARBA" id="ARBA00023157"/>
    </source>
</evidence>
<dbReference type="Pfam" id="PF00530">
    <property type="entry name" value="SRCR"/>
    <property type="match status" value="1"/>
</dbReference>
<dbReference type="SMART" id="SM00202">
    <property type="entry name" value="SR"/>
    <property type="match status" value="1"/>
</dbReference>
<sequence length="228" mass="24692">MAQEFKDRKAQKENQEPQAQNGGIYGANYLLSGFAGRKGDTGNPGPAGPKGEPGQPGLNGNPGIKGESSLNVRIVGGTHRGRAEVFYNNAWGTICDDDWDNNDATVFCRMLGYSSGKGLSSYGGGTGNIWLDNVACLGTESSLWSCRKNNWGSHNCNHNEDAECRGACKEDAEERKRQGVTLQGCHGDMCPGEDSWLHLHILPARSTSLGTWFIHYLPVQIKPQVPEP</sequence>
<dbReference type="Gene3D" id="3.10.250.10">
    <property type="entry name" value="SRCR-like domain"/>
    <property type="match status" value="1"/>
</dbReference>
<comment type="subcellular location">
    <subcellularLocation>
        <location evidence="1">Membrane</location>
        <topology evidence="1">Single-pass type II membrane protein</topology>
    </subcellularLocation>
</comment>
<dbReference type="AlphaFoldDB" id="A0AAW0JJ34"/>
<dbReference type="PROSITE" id="PS50287">
    <property type="entry name" value="SRCR_2"/>
    <property type="match status" value="1"/>
</dbReference>
<protein>
    <recommendedName>
        <fullName evidence="11">SRCR domain-containing protein</fullName>
    </recommendedName>
</protein>
<comment type="caution">
    <text evidence="12">The sequence shown here is derived from an EMBL/GenBank/DDBJ whole genome shotgun (WGS) entry which is preliminary data.</text>
</comment>
<keyword evidence="7" id="KW-0675">Receptor</keyword>
<dbReference type="InterPro" id="IPR036772">
    <property type="entry name" value="SRCR-like_dom_sf"/>
</dbReference>
<evidence type="ECO:0000313" key="12">
    <source>
        <dbReference type="EMBL" id="KAK7826657.1"/>
    </source>
</evidence>
<dbReference type="InterPro" id="IPR001190">
    <property type="entry name" value="SRCR"/>
</dbReference>
<feature type="region of interest" description="Disordered" evidence="10">
    <location>
        <begin position="1"/>
        <end position="66"/>
    </location>
</feature>
<evidence type="ECO:0000256" key="4">
    <source>
        <dbReference type="ARBA" id="ARBA00022989"/>
    </source>
</evidence>
<evidence type="ECO:0000256" key="3">
    <source>
        <dbReference type="ARBA" id="ARBA00022968"/>
    </source>
</evidence>
<feature type="disulfide bond" evidence="9">
    <location>
        <begin position="136"/>
        <end position="146"/>
    </location>
</feature>
<proteinExistence type="predicted"/>
<keyword evidence="5" id="KW-0472">Membrane</keyword>
<evidence type="ECO:0000313" key="13">
    <source>
        <dbReference type="Proteomes" id="UP001488838"/>
    </source>
</evidence>
<evidence type="ECO:0000256" key="9">
    <source>
        <dbReference type="PROSITE-ProRule" id="PRU00196"/>
    </source>
</evidence>
<keyword evidence="2" id="KW-0812">Transmembrane</keyword>
<accession>A0AAW0JJ34</accession>
<dbReference type="Pfam" id="PF01391">
    <property type="entry name" value="Collagen"/>
    <property type="match status" value="1"/>
</dbReference>
<keyword evidence="8" id="KW-0325">Glycoprotein</keyword>
<dbReference type="GO" id="GO:0006897">
    <property type="term" value="P:endocytosis"/>
    <property type="evidence" value="ECO:0007669"/>
    <property type="project" value="UniProtKB-ARBA"/>
</dbReference>
<name>A0AAW0JJ34_MYOGA</name>
<dbReference type="FunFam" id="3.10.250.10:FF:000011">
    <property type="entry name" value="Scavenger receptor class A member 5"/>
    <property type="match status" value="1"/>
</dbReference>
<keyword evidence="3" id="KW-0735">Signal-anchor</keyword>
<feature type="compositionally biased region" description="Basic and acidic residues" evidence="10">
    <location>
        <begin position="1"/>
        <end position="15"/>
    </location>
</feature>
<keyword evidence="4" id="KW-1133">Transmembrane helix</keyword>
<dbReference type="PRINTS" id="PR00258">
    <property type="entry name" value="SPERACTRCPTR"/>
</dbReference>
<feature type="domain" description="SRCR" evidence="11">
    <location>
        <begin position="72"/>
        <end position="167"/>
    </location>
</feature>
<evidence type="ECO:0000256" key="7">
    <source>
        <dbReference type="ARBA" id="ARBA00023170"/>
    </source>
</evidence>
<evidence type="ECO:0000256" key="1">
    <source>
        <dbReference type="ARBA" id="ARBA00004606"/>
    </source>
</evidence>
<dbReference type="PANTHER" id="PTHR48071:SF27">
    <property type="entry name" value="SCAVENGER RECEPTOR CYSTEINE-RICH TYPE 1 PROTEIN M130-LIKE"/>
    <property type="match status" value="1"/>
</dbReference>
<evidence type="ECO:0000256" key="5">
    <source>
        <dbReference type="ARBA" id="ARBA00023136"/>
    </source>
</evidence>